<evidence type="ECO:0000313" key="4">
    <source>
        <dbReference type="Proteomes" id="UP000041254"/>
    </source>
</evidence>
<feature type="compositionally biased region" description="Low complexity" evidence="2">
    <location>
        <begin position="75"/>
        <end position="89"/>
    </location>
</feature>
<organism evidence="3 4">
    <name type="scientific">Vitrella brassicaformis (strain CCMP3155)</name>
    <dbReference type="NCBI Taxonomy" id="1169540"/>
    <lineage>
        <taxon>Eukaryota</taxon>
        <taxon>Sar</taxon>
        <taxon>Alveolata</taxon>
        <taxon>Colpodellida</taxon>
        <taxon>Vitrellaceae</taxon>
        <taxon>Vitrella</taxon>
    </lineage>
</organism>
<accession>A0A0G4E8K6</accession>
<protein>
    <submittedName>
        <fullName evidence="3">Uncharacterized protein</fullName>
    </submittedName>
</protein>
<dbReference type="Proteomes" id="UP000041254">
    <property type="component" value="Unassembled WGS sequence"/>
</dbReference>
<reference evidence="3 4" key="1">
    <citation type="submission" date="2014-11" db="EMBL/GenBank/DDBJ databases">
        <authorList>
            <person name="Zhu J."/>
            <person name="Qi W."/>
            <person name="Song R."/>
        </authorList>
    </citation>
    <scope>NUCLEOTIDE SEQUENCE [LARGE SCALE GENOMIC DNA]</scope>
</reference>
<evidence type="ECO:0000313" key="3">
    <source>
        <dbReference type="EMBL" id="CEL91682.1"/>
    </source>
</evidence>
<evidence type="ECO:0000256" key="2">
    <source>
        <dbReference type="SAM" id="MobiDB-lite"/>
    </source>
</evidence>
<feature type="region of interest" description="Disordered" evidence="2">
    <location>
        <begin position="70"/>
        <end position="95"/>
    </location>
</feature>
<keyword evidence="1" id="KW-0175">Coiled coil</keyword>
<dbReference type="EMBL" id="CDMY01000013">
    <property type="protein sequence ID" value="CEL91682.1"/>
    <property type="molecule type" value="Genomic_DNA"/>
</dbReference>
<keyword evidence="4" id="KW-1185">Reference proteome</keyword>
<feature type="compositionally biased region" description="Basic and acidic residues" evidence="2">
    <location>
        <begin position="1"/>
        <end position="10"/>
    </location>
</feature>
<gene>
    <name evidence="3" type="ORF">Vbra_10834</name>
</gene>
<sequence>MKKNPEDRPAVVDNLVVEANTGTGRSDAPSSPLIDLMNDAAAAPDISLNGRSDDPALGMDKEMMVRLKLGRQHSDASPSSRSADSVSSRRSSDELHQQLHRVVHHMHLLQQSSGAMRLRGDHKDVVKQIDALDKAFSEMRGSTVRQIEDTKEENQRLKAEFHELQERIAKLEKINKFQATEIESGKAMIEQFSSLMRAKADQVCQYCRRSGTLPPMPNG</sequence>
<name>A0A0G4E8K6_VITBC</name>
<evidence type="ECO:0000256" key="1">
    <source>
        <dbReference type="SAM" id="Coils"/>
    </source>
</evidence>
<proteinExistence type="predicted"/>
<dbReference type="InParanoid" id="A0A0G4E8K6"/>
<feature type="region of interest" description="Disordered" evidence="2">
    <location>
        <begin position="1"/>
        <end position="33"/>
    </location>
</feature>
<dbReference type="VEuPathDB" id="CryptoDB:Vbra_10834"/>
<dbReference type="AlphaFoldDB" id="A0A0G4E8K6"/>
<feature type="coiled-coil region" evidence="1">
    <location>
        <begin position="140"/>
        <end position="174"/>
    </location>
</feature>